<dbReference type="Gene3D" id="3.30.1490.20">
    <property type="entry name" value="ATP-grasp fold, A domain"/>
    <property type="match status" value="1"/>
</dbReference>
<dbReference type="InterPro" id="IPR003593">
    <property type="entry name" value="AAA+_ATPase"/>
</dbReference>
<keyword evidence="5" id="KW-0547">Nucleotide-binding</keyword>
<dbReference type="SUPFAM" id="SSF52540">
    <property type="entry name" value="P-loop containing nucleoside triphosphate hydrolases"/>
    <property type="match status" value="4"/>
</dbReference>
<dbReference type="GO" id="GO:0003677">
    <property type="term" value="F:DNA binding"/>
    <property type="evidence" value="ECO:0007669"/>
    <property type="project" value="UniProtKB-KW"/>
</dbReference>
<evidence type="ECO:0000256" key="10">
    <source>
        <dbReference type="ARBA" id="ARBA00022840"/>
    </source>
</evidence>
<keyword evidence="19" id="KW-1185">Reference proteome</keyword>
<dbReference type="Pfam" id="PF17760">
    <property type="entry name" value="UvrA_inter"/>
    <property type="match status" value="2"/>
</dbReference>
<dbReference type="Gene3D" id="1.10.8.280">
    <property type="entry name" value="ABC transporter ATPase domain-like"/>
    <property type="match status" value="1"/>
</dbReference>
<feature type="domain" description="ABC transporter" evidence="17">
    <location>
        <begin position="923"/>
        <end position="1408"/>
    </location>
</feature>
<evidence type="ECO:0000256" key="9">
    <source>
        <dbReference type="ARBA" id="ARBA00022833"/>
    </source>
</evidence>
<keyword evidence="6" id="KW-0227">DNA damage</keyword>
<dbReference type="KEGG" id="mbd:MEBOL_005234"/>
<name>A0A250IJ34_9BACT</name>
<dbReference type="GO" id="GO:0016887">
    <property type="term" value="F:ATP hydrolysis activity"/>
    <property type="evidence" value="ECO:0007669"/>
    <property type="project" value="InterPro"/>
</dbReference>
<organism evidence="18 19">
    <name type="scientific">Melittangium boletus DSM 14713</name>
    <dbReference type="NCBI Taxonomy" id="1294270"/>
    <lineage>
        <taxon>Bacteria</taxon>
        <taxon>Pseudomonadati</taxon>
        <taxon>Myxococcota</taxon>
        <taxon>Myxococcia</taxon>
        <taxon>Myxococcales</taxon>
        <taxon>Cystobacterineae</taxon>
        <taxon>Archangiaceae</taxon>
        <taxon>Melittangium</taxon>
    </lineage>
</organism>
<reference evidence="18 19" key="1">
    <citation type="submission" date="2017-06" db="EMBL/GenBank/DDBJ databases">
        <authorList>
            <person name="Kim H.J."/>
            <person name="Triplett B.A."/>
        </authorList>
    </citation>
    <scope>NUCLEOTIDE SEQUENCE [LARGE SCALE GENOMIC DNA]</scope>
    <source>
        <strain evidence="18 19">DSM 14713</strain>
    </source>
</reference>
<keyword evidence="12" id="KW-0238">DNA-binding</keyword>
<dbReference type="GO" id="GO:0008270">
    <property type="term" value="F:zinc ion binding"/>
    <property type="evidence" value="ECO:0007669"/>
    <property type="project" value="UniProtKB-KW"/>
</dbReference>
<dbReference type="NCBIfam" id="TIGR00630">
    <property type="entry name" value="uvra"/>
    <property type="match status" value="1"/>
</dbReference>
<evidence type="ECO:0000256" key="7">
    <source>
        <dbReference type="ARBA" id="ARBA00022769"/>
    </source>
</evidence>
<dbReference type="PROSITE" id="PS50893">
    <property type="entry name" value="ABC_TRANSPORTER_2"/>
    <property type="match status" value="3"/>
</dbReference>
<evidence type="ECO:0000256" key="8">
    <source>
        <dbReference type="ARBA" id="ARBA00022771"/>
    </source>
</evidence>
<protein>
    <recommendedName>
        <fullName evidence="15">UvrABC system protein A</fullName>
    </recommendedName>
    <alternativeName>
        <fullName evidence="16">Excinuclease ABC subunit A</fullName>
    </alternativeName>
</protein>
<dbReference type="InterPro" id="IPR013815">
    <property type="entry name" value="ATP_grasp_subdomain_1"/>
</dbReference>
<dbReference type="GO" id="GO:0006289">
    <property type="term" value="P:nucleotide-excision repair"/>
    <property type="evidence" value="ECO:0007669"/>
    <property type="project" value="InterPro"/>
</dbReference>
<gene>
    <name evidence="18" type="ORF">MEBOL_005234</name>
</gene>
<evidence type="ECO:0000256" key="6">
    <source>
        <dbReference type="ARBA" id="ARBA00022763"/>
    </source>
</evidence>
<dbReference type="PANTHER" id="PTHR43152">
    <property type="entry name" value="UVRABC SYSTEM PROTEIN A"/>
    <property type="match status" value="1"/>
</dbReference>
<dbReference type="GO" id="GO:0009380">
    <property type="term" value="C:excinuclease repair complex"/>
    <property type="evidence" value="ECO:0007669"/>
    <property type="project" value="InterPro"/>
</dbReference>
<comment type="subcellular location">
    <subcellularLocation>
        <location evidence="1">Cytoplasm</location>
    </subcellularLocation>
</comment>
<dbReference type="Gene3D" id="1.20.1580.10">
    <property type="entry name" value="ABC transporter ATPase like domain"/>
    <property type="match status" value="3"/>
</dbReference>
<evidence type="ECO:0000259" key="17">
    <source>
        <dbReference type="PROSITE" id="PS50893"/>
    </source>
</evidence>
<keyword evidence="7" id="KW-0228">DNA excision</keyword>
<evidence type="ECO:0000256" key="11">
    <source>
        <dbReference type="ARBA" id="ARBA00022881"/>
    </source>
</evidence>
<evidence type="ECO:0000313" key="19">
    <source>
        <dbReference type="Proteomes" id="UP000217289"/>
    </source>
</evidence>
<evidence type="ECO:0000256" key="1">
    <source>
        <dbReference type="ARBA" id="ARBA00004496"/>
    </source>
</evidence>
<dbReference type="InterPro" id="IPR017871">
    <property type="entry name" value="ABC_transporter-like_CS"/>
</dbReference>
<keyword evidence="8" id="KW-0863">Zinc-finger</keyword>
<keyword evidence="4" id="KW-0677">Repeat</keyword>
<dbReference type="Gene3D" id="3.30.190.20">
    <property type="match status" value="1"/>
</dbReference>
<dbReference type="GO" id="GO:0005524">
    <property type="term" value="F:ATP binding"/>
    <property type="evidence" value="ECO:0007669"/>
    <property type="project" value="UniProtKB-KW"/>
</dbReference>
<dbReference type="PROSITE" id="PS00211">
    <property type="entry name" value="ABC_TRANSPORTER_1"/>
    <property type="match status" value="3"/>
</dbReference>
<dbReference type="InterPro" id="IPR041102">
    <property type="entry name" value="UvrA_inter"/>
</dbReference>
<evidence type="ECO:0000256" key="3">
    <source>
        <dbReference type="ARBA" id="ARBA00022723"/>
    </source>
</evidence>
<dbReference type="InterPro" id="IPR027417">
    <property type="entry name" value="P-loop_NTPase"/>
</dbReference>
<dbReference type="InterPro" id="IPR004602">
    <property type="entry name" value="UvrA"/>
</dbReference>
<keyword evidence="13" id="KW-0234">DNA repair</keyword>
<proteinExistence type="inferred from homology"/>
<dbReference type="GO" id="GO:0005737">
    <property type="term" value="C:cytoplasm"/>
    <property type="evidence" value="ECO:0007669"/>
    <property type="project" value="UniProtKB-SubCell"/>
</dbReference>
<dbReference type="Proteomes" id="UP000217289">
    <property type="component" value="Chromosome"/>
</dbReference>
<dbReference type="RefSeq" id="WP_095980051.1">
    <property type="nucleotide sequence ID" value="NZ_CP022163.1"/>
</dbReference>
<keyword evidence="3" id="KW-0479">Metal-binding</keyword>
<evidence type="ECO:0000313" key="18">
    <source>
        <dbReference type="EMBL" id="ATB31765.1"/>
    </source>
</evidence>
<comment type="similarity">
    <text evidence="14">Belongs to the ABC transporter superfamily. UvrA family.</text>
</comment>
<feature type="domain" description="ABC transporter" evidence="17">
    <location>
        <begin position="1407"/>
        <end position="1750"/>
    </location>
</feature>
<evidence type="ECO:0000256" key="13">
    <source>
        <dbReference type="ARBA" id="ARBA00023204"/>
    </source>
</evidence>
<evidence type="ECO:0000256" key="2">
    <source>
        <dbReference type="ARBA" id="ARBA00022490"/>
    </source>
</evidence>
<evidence type="ECO:0000256" key="12">
    <source>
        <dbReference type="ARBA" id="ARBA00023125"/>
    </source>
</evidence>
<evidence type="ECO:0000256" key="16">
    <source>
        <dbReference type="ARBA" id="ARBA00042156"/>
    </source>
</evidence>
<evidence type="ECO:0000256" key="5">
    <source>
        <dbReference type="ARBA" id="ARBA00022741"/>
    </source>
</evidence>
<keyword evidence="10" id="KW-0067">ATP-binding</keyword>
<dbReference type="EMBL" id="CP022163">
    <property type="protein sequence ID" value="ATB31765.1"/>
    <property type="molecule type" value="Genomic_DNA"/>
</dbReference>
<keyword evidence="9" id="KW-0862">Zinc</keyword>
<sequence length="1765" mass="189996">MHKTHLVRARTHNLQSLSVDLAEGELVCLTGVSGSGKSSLALDTLYAEGQRRFVESFSPYARQFLERLERPPMDALEPVAAGVAVDRRAPVKSSRSTVATLADVEAYLSALFTREAMPVCPGCGVEAVRTDARVAAQATLDAEPEAPTVLTFPVRIADTAEYIDVRARLLKDGFHRVMVRGEVAELESLKPSEATDSAGVAHVVVDRVKLVKSQLGRVTAALETAWAQANGEAVAFTPVGPRRIRRGLVCPKCAREFEQARPGLFSYQSPTGACPTCRGFGRTIGIDWDKVIPNPNLSLEKGAIRPWTGKTSEWERKMLLAYARQHRIPLDVPWGKLTAAQREMVLQGEGDYDGGRVYPGVRAWFRWMESRTYKMHVRVLLSRYRAYSLCERCKGARLNEAALAWRVGGLNLADWHGLELSDARARLDSLRTQTGQGELVRRELAGRLGYLERVGLGYLTLDRPARTLSGGEAQRVSLTAALGTSLTGALFVLDEPTVGLHPADVGPLTGAMAELATRGNIALVIEHDPLVIRSAHRVLELGPGAGKHGGTLCFDGTPQALAKHAELPTGRLLSGTEEVKHSPRERTGELVVRNARAHNLQGVSVRVPLGVLCAITGPSGSGKSTLMDEIIYRHLARVLGEKDAEVPGEADGVDGLEAVGSVTFVDQSPLGRTSRGNAATYTKAWDRLRERFASEPEAEVRGLTAAHFSFNVDKGRCEACSGEGYETVEMQFLADVSLLCPVCRGRRFKEEVLAIRHHGLSVADVLEATVDEVLARFGDDKALVRALGPVSRLGLGYLTLGQPLSTLSGGEAQRLKLARALASEAKDSLFLIDEPSAGLHDADVRRVLAALHELVEQGASVLVVDHDLVVMRGADWIIDLGPGGGRNGGRLVAEGTPAQLARGPGLTAAALRGELPTVVVPPKKTKGMGEAPPAIEVEHAREHNLQDVSCRIPLGKMTVVTGPSGSGKSSLVFDVVFAEGQRRFLETLTPYARQFLPTMPRPDVERIGSLPPSVALEQRTSRAGGTSTVATVTEVAHYLRLLFAKLGQPHCPNDGEPIASTTPEAMYAQLIAMKGEGTLLAPAVRARKGTYLDVFTAAARAGIEKAIADGKEVFNDRPPQLVKSREHDIDLVMYEGRLSKLPREVFDKALTWGKGALKARVGTKETLLSSERTCPVCGFSVPELDPRWFSFNTKQGRCEACEGTGVQGGPEALAEGHTERCRTCEGSRLEPVPRAVRLEGSRYHEVVQQSVTATLAQVREWKFKGDRALLGEPSRQELLRRMEFLDRVGLGYLSLDRNAATLSGGEMQRLRLSAQLGAGLTGAMYVLDEPTIGLHPRDTHRLLTNLRELVHTGSTVLVVEHDTDTIRAADHLIELGPTGGRGGGRILAEGPPEQVLQNPEAPTARALREPAVLPAEPRGAPTKWIELKGATTHNLKNVDLRIPVGRLTVVSGVSGSGKSTLVRQVLYPALREELGLVTARPGAYKSLSGVDAIRRVLSVDQSPIGRTPRSVPATFLGVWDELRRAFAATPESKVRGFGPTRFSFNSTSGGRCTACEGQGAISHEMSFLPDVVTPCEACGGARFDAATLEVRYHGLTIGDALRLSADEAKDVFHALPKVAAPLSCLSDLGVGYLQLGQGSNTLSGGEAQRLKLAAELTASARHEPTLYVLDEPTTGLHLGDVSKLIAFLRRLVDRGDTLVVIEHHPSVIASADHVVELGPEGGEAGGLVVAEGTPREVSRLKTATGRVLRSLFSDEAPARKVARSR</sequence>
<evidence type="ECO:0000256" key="15">
    <source>
        <dbReference type="ARBA" id="ARBA00039316"/>
    </source>
</evidence>
<dbReference type="InterPro" id="IPR003439">
    <property type="entry name" value="ABC_transporter-like_ATP-bd"/>
</dbReference>
<dbReference type="Gene3D" id="3.40.50.300">
    <property type="entry name" value="P-loop containing nucleotide triphosphate hydrolases"/>
    <property type="match status" value="5"/>
</dbReference>
<evidence type="ECO:0000256" key="4">
    <source>
        <dbReference type="ARBA" id="ARBA00022737"/>
    </source>
</evidence>
<dbReference type="SMART" id="SM00382">
    <property type="entry name" value="AAA"/>
    <property type="match status" value="4"/>
</dbReference>
<dbReference type="GO" id="GO:0004518">
    <property type="term" value="F:nuclease activity"/>
    <property type="evidence" value="ECO:0007669"/>
    <property type="project" value="UniProtKB-KW"/>
</dbReference>
<dbReference type="PANTHER" id="PTHR43152:SF3">
    <property type="entry name" value="UVRABC SYSTEM PROTEIN A"/>
    <property type="match status" value="1"/>
</dbReference>
<dbReference type="Pfam" id="PF17755">
    <property type="entry name" value="UvrA_DNA-bind"/>
    <property type="match status" value="1"/>
</dbReference>
<dbReference type="OrthoDB" id="9809851at2"/>
<accession>A0A250IJ34</accession>
<dbReference type="InterPro" id="IPR041552">
    <property type="entry name" value="UvrA_DNA-bd"/>
</dbReference>
<evidence type="ECO:0000256" key="14">
    <source>
        <dbReference type="ARBA" id="ARBA00038000"/>
    </source>
</evidence>
<keyword evidence="11" id="KW-0267">Excision nuclease</keyword>
<keyword evidence="2" id="KW-0963">Cytoplasm</keyword>
<feature type="domain" description="ABC transporter" evidence="17">
    <location>
        <begin position="585"/>
        <end position="907"/>
    </location>
</feature>